<dbReference type="AlphaFoldDB" id="A0A094QFL3"/>
<dbReference type="PANTHER" id="PTHR10434:SF55">
    <property type="entry name" value="POSSIBLE ACYLTRANSFERASE"/>
    <property type="match status" value="1"/>
</dbReference>
<accession>A0A094QFL3</accession>
<feature type="compositionally biased region" description="Basic residues" evidence="3">
    <location>
        <begin position="233"/>
        <end position="243"/>
    </location>
</feature>
<evidence type="ECO:0000313" key="5">
    <source>
        <dbReference type="EMBL" id="KGA21054.1"/>
    </source>
</evidence>
<dbReference type="InterPro" id="IPR002123">
    <property type="entry name" value="Plipid/glycerol_acylTrfase"/>
</dbReference>
<protein>
    <recommendedName>
        <fullName evidence="4">Phospholipid/glycerol acyltransferase domain-containing protein</fullName>
    </recommendedName>
</protein>
<dbReference type="GO" id="GO:0005886">
    <property type="term" value="C:plasma membrane"/>
    <property type="evidence" value="ECO:0007669"/>
    <property type="project" value="TreeGrafter"/>
</dbReference>
<organism evidence="5">
    <name type="scientific">freshwater metagenome</name>
    <dbReference type="NCBI Taxonomy" id="449393"/>
    <lineage>
        <taxon>unclassified sequences</taxon>
        <taxon>metagenomes</taxon>
        <taxon>ecological metagenomes</taxon>
    </lineage>
</organism>
<dbReference type="Pfam" id="PF01553">
    <property type="entry name" value="Acyltransferase"/>
    <property type="match status" value="1"/>
</dbReference>
<feature type="domain" description="Phospholipid/glycerol acyltransferase" evidence="4">
    <location>
        <begin position="48"/>
        <end position="151"/>
    </location>
</feature>
<proteinExistence type="predicted"/>
<sequence>MQFEAPSGYPLGTNKAFKIAATFLIPLLTILTKRDWRGAKNIPKSGPVIVISNHVSYADALVFAHYLYGNGRAVRYLGKDSVFRIPILGKIILSSGQIPVARESDKASHALDSALGLLEAGHCVGIYPEGTLARLAIISKAPVIPVAQWGDQNLLAPYSKKVVLWKRTKITYLAGSPLDFSKWAGKEEDQAALIEATAYAMAEITKLLEEIRGESAPEQIFDPHNSDLPRTGNFKKQKRKGIK</sequence>
<keyword evidence="1" id="KW-0808">Transferase</keyword>
<evidence type="ECO:0000256" key="2">
    <source>
        <dbReference type="ARBA" id="ARBA00023315"/>
    </source>
</evidence>
<keyword evidence="2" id="KW-0012">Acyltransferase</keyword>
<dbReference type="PANTHER" id="PTHR10434">
    <property type="entry name" value="1-ACYL-SN-GLYCEROL-3-PHOSPHATE ACYLTRANSFERASE"/>
    <property type="match status" value="1"/>
</dbReference>
<dbReference type="CDD" id="cd07989">
    <property type="entry name" value="LPLAT_AGPAT-like"/>
    <property type="match status" value="1"/>
</dbReference>
<dbReference type="GO" id="GO:0006654">
    <property type="term" value="P:phosphatidic acid biosynthetic process"/>
    <property type="evidence" value="ECO:0007669"/>
    <property type="project" value="TreeGrafter"/>
</dbReference>
<dbReference type="GO" id="GO:0003841">
    <property type="term" value="F:1-acylglycerol-3-phosphate O-acyltransferase activity"/>
    <property type="evidence" value="ECO:0007669"/>
    <property type="project" value="TreeGrafter"/>
</dbReference>
<dbReference type="SUPFAM" id="SSF69593">
    <property type="entry name" value="Glycerol-3-phosphate (1)-acyltransferase"/>
    <property type="match status" value="1"/>
</dbReference>
<gene>
    <name evidence="5" type="ORF">GM51_4095</name>
</gene>
<dbReference type="EMBL" id="JNSL01000015">
    <property type="protein sequence ID" value="KGA21054.1"/>
    <property type="molecule type" value="Genomic_DNA"/>
</dbReference>
<reference evidence="5" key="1">
    <citation type="submission" date="2014-06" db="EMBL/GenBank/DDBJ databases">
        <title>Key roles for freshwater Actinobacteria revealed by deep metagenomic sequencing.</title>
        <authorList>
            <person name="Ghai R."/>
            <person name="Mizuno C.M."/>
            <person name="Picazo A."/>
            <person name="Camacho A."/>
            <person name="Rodriguez-Valera F."/>
        </authorList>
    </citation>
    <scope>NUCLEOTIDE SEQUENCE</scope>
</reference>
<name>A0A094QFL3_9ZZZZ</name>
<comment type="caution">
    <text evidence="5">The sequence shown here is derived from an EMBL/GenBank/DDBJ whole genome shotgun (WGS) entry which is preliminary data.</text>
</comment>
<evidence type="ECO:0000259" key="4">
    <source>
        <dbReference type="SMART" id="SM00563"/>
    </source>
</evidence>
<dbReference type="SMART" id="SM00563">
    <property type="entry name" value="PlsC"/>
    <property type="match status" value="1"/>
</dbReference>
<evidence type="ECO:0000256" key="1">
    <source>
        <dbReference type="ARBA" id="ARBA00022679"/>
    </source>
</evidence>
<evidence type="ECO:0000256" key="3">
    <source>
        <dbReference type="SAM" id="MobiDB-lite"/>
    </source>
</evidence>
<feature type="region of interest" description="Disordered" evidence="3">
    <location>
        <begin position="217"/>
        <end position="243"/>
    </location>
</feature>